<keyword evidence="15" id="KW-1185">Reference proteome</keyword>
<dbReference type="InterPro" id="IPR005170">
    <property type="entry name" value="Transptr-assoc_dom"/>
</dbReference>
<proteinExistence type="inferred from homology"/>
<evidence type="ECO:0000259" key="13">
    <source>
        <dbReference type="PROSITE" id="PS51846"/>
    </source>
</evidence>
<evidence type="ECO:0000256" key="9">
    <source>
        <dbReference type="PROSITE-ProRule" id="PRU00703"/>
    </source>
</evidence>
<dbReference type="InterPro" id="IPR051676">
    <property type="entry name" value="UPF0053_domain"/>
</dbReference>
<dbReference type="InterPro" id="IPR000644">
    <property type="entry name" value="CBS_dom"/>
</dbReference>
<dbReference type="GO" id="GO:0050660">
    <property type="term" value="F:flavin adenine dinucleotide binding"/>
    <property type="evidence" value="ECO:0007669"/>
    <property type="project" value="InterPro"/>
</dbReference>
<keyword evidence="3" id="KW-1003">Cell membrane</keyword>
<dbReference type="PROSITE" id="PS51371">
    <property type="entry name" value="CBS"/>
    <property type="match status" value="2"/>
</dbReference>
<keyword evidence="4 10" id="KW-0812">Transmembrane</keyword>
<dbReference type="CDD" id="cd04590">
    <property type="entry name" value="CBS_pair_CorC_HlyC_assoc"/>
    <property type="match status" value="1"/>
</dbReference>
<dbReference type="RefSeq" id="WP_091828664.1">
    <property type="nucleotide sequence ID" value="NZ_FNZK01000001.1"/>
</dbReference>
<evidence type="ECO:0000256" key="2">
    <source>
        <dbReference type="ARBA" id="ARBA00006337"/>
    </source>
</evidence>
<gene>
    <name evidence="14" type="ORF">SAMN05660742_101364</name>
</gene>
<dbReference type="InterPro" id="IPR046342">
    <property type="entry name" value="CBS_dom_sf"/>
</dbReference>
<dbReference type="GO" id="GO:0005886">
    <property type="term" value="C:plasma membrane"/>
    <property type="evidence" value="ECO:0007669"/>
    <property type="project" value="UniProtKB-SubCell"/>
</dbReference>
<dbReference type="FunFam" id="3.10.580.10:FF:000002">
    <property type="entry name" value="Magnesium/cobalt efflux protein CorC"/>
    <property type="match status" value="1"/>
</dbReference>
<evidence type="ECO:0000256" key="4">
    <source>
        <dbReference type="ARBA" id="ARBA00022692"/>
    </source>
</evidence>
<accession>A0A1H6ULB1</accession>
<feature type="transmembrane region" description="Helical" evidence="11">
    <location>
        <begin position="77"/>
        <end position="100"/>
    </location>
</feature>
<feature type="transmembrane region" description="Helical" evidence="11">
    <location>
        <begin position="106"/>
        <end position="126"/>
    </location>
</feature>
<sequence>MDFLTAVFNLAIVFFLVFLNGFFVAAEFAIVKVRSSKIEMLIQEGNTKAKYAKELVDHLDASLSVTQLGITLASLGLGWVGEPAVAVIINPLLVFIGIPAEVGHTVAFVIAFSFITALHIVLGELAPKSLAIQKVEAVVLGVALPMILFHKVMYPIVWMLNHVANWVLRKIIGIEVSNAGDAAHTEDEIRILMEESHRQGYIDKTELTFVDNVFDFSERNVREVMIPRTDMICLYTEDSFEENVKIALEEKLTRYPICEEDKDNIIGFLHIKDLLRGLYVGEKPELRTLVRPASVVPESMSLSNLLKLMQKTRSQLAIVVDEYGGTAGLVTIEDIVEEIVGEIQDEFDEDRPMIEQRSQDTYSVDARLLIEELNDELKMDLDPDNVDTIGGWLYSRIEIPPQVGHKVIYHGDQFFVEEVDHMRITRVLIKLHYILERDSDDIE</sequence>
<dbReference type="PANTHER" id="PTHR43099:SF5">
    <property type="entry name" value="HLYC_CORC FAMILY TRANSPORTER"/>
    <property type="match status" value="1"/>
</dbReference>
<dbReference type="Pfam" id="PF01595">
    <property type="entry name" value="CNNM"/>
    <property type="match status" value="1"/>
</dbReference>
<dbReference type="PANTHER" id="PTHR43099">
    <property type="entry name" value="UPF0053 PROTEIN YRKA"/>
    <property type="match status" value="1"/>
</dbReference>
<feature type="transmembrane region" description="Helical" evidence="11">
    <location>
        <begin position="138"/>
        <end position="160"/>
    </location>
</feature>
<evidence type="ECO:0000259" key="12">
    <source>
        <dbReference type="PROSITE" id="PS51371"/>
    </source>
</evidence>
<dbReference type="Pfam" id="PF03471">
    <property type="entry name" value="CorC_HlyC"/>
    <property type="match status" value="1"/>
</dbReference>
<dbReference type="Gene3D" id="3.10.580.10">
    <property type="entry name" value="CBS-domain"/>
    <property type="match status" value="1"/>
</dbReference>
<evidence type="ECO:0000256" key="10">
    <source>
        <dbReference type="PROSITE-ProRule" id="PRU01193"/>
    </source>
</evidence>
<dbReference type="Gene3D" id="3.30.465.10">
    <property type="match status" value="1"/>
</dbReference>
<evidence type="ECO:0000256" key="7">
    <source>
        <dbReference type="ARBA" id="ARBA00023122"/>
    </source>
</evidence>
<feature type="domain" description="CBS" evidence="12">
    <location>
        <begin position="289"/>
        <end position="346"/>
    </location>
</feature>
<dbReference type="InterPro" id="IPR016169">
    <property type="entry name" value="FAD-bd_PCMH_sub2"/>
</dbReference>
<evidence type="ECO:0000313" key="14">
    <source>
        <dbReference type="EMBL" id="SEI89000.1"/>
    </source>
</evidence>
<feature type="domain" description="CBS" evidence="12">
    <location>
        <begin position="225"/>
        <end position="285"/>
    </location>
</feature>
<organism evidence="14 15">
    <name type="scientific">Propionispira arboris</name>
    <dbReference type="NCBI Taxonomy" id="84035"/>
    <lineage>
        <taxon>Bacteria</taxon>
        <taxon>Bacillati</taxon>
        <taxon>Bacillota</taxon>
        <taxon>Negativicutes</taxon>
        <taxon>Selenomonadales</taxon>
        <taxon>Selenomonadaceae</taxon>
        <taxon>Propionispira</taxon>
    </lineage>
</organism>
<evidence type="ECO:0000256" key="6">
    <source>
        <dbReference type="ARBA" id="ARBA00022989"/>
    </source>
</evidence>
<feature type="transmembrane region" description="Helical" evidence="11">
    <location>
        <begin position="6"/>
        <end position="31"/>
    </location>
</feature>
<evidence type="ECO:0000256" key="3">
    <source>
        <dbReference type="ARBA" id="ARBA00022475"/>
    </source>
</evidence>
<comment type="subcellular location">
    <subcellularLocation>
        <location evidence="1">Cell membrane</location>
        <topology evidence="1">Multi-pass membrane protein</topology>
    </subcellularLocation>
</comment>
<protein>
    <submittedName>
        <fullName evidence="14">Hemolysin, contains CBS domains</fullName>
    </submittedName>
</protein>
<keyword evidence="5" id="KW-0677">Repeat</keyword>
<dbReference type="EMBL" id="FNZK01000001">
    <property type="protein sequence ID" value="SEI89000.1"/>
    <property type="molecule type" value="Genomic_DNA"/>
</dbReference>
<dbReference type="SUPFAM" id="SSF56176">
    <property type="entry name" value="FAD-binding/transporter-associated domain-like"/>
    <property type="match status" value="1"/>
</dbReference>
<dbReference type="Proteomes" id="UP000199662">
    <property type="component" value="Unassembled WGS sequence"/>
</dbReference>
<keyword evidence="6 10" id="KW-1133">Transmembrane helix</keyword>
<dbReference type="STRING" id="84035.SAMN05660742_101364"/>
<keyword evidence="7 9" id="KW-0129">CBS domain</keyword>
<evidence type="ECO:0000256" key="11">
    <source>
        <dbReference type="SAM" id="Phobius"/>
    </source>
</evidence>
<evidence type="ECO:0000256" key="1">
    <source>
        <dbReference type="ARBA" id="ARBA00004651"/>
    </source>
</evidence>
<name>A0A1H6ULB1_9FIRM</name>
<feature type="domain" description="CNNM transmembrane" evidence="13">
    <location>
        <begin position="2"/>
        <end position="206"/>
    </location>
</feature>
<dbReference type="AlphaFoldDB" id="A0A1H6ULB1"/>
<evidence type="ECO:0000256" key="8">
    <source>
        <dbReference type="ARBA" id="ARBA00023136"/>
    </source>
</evidence>
<dbReference type="SUPFAM" id="SSF54631">
    <property type="entry name" value="CBS-domain pair"/>
    <property type="match status" value="1"/>
</dbReference>
<dbReference type="InterPro" id="IPR044751">
    <property type="entry name" value="Ion_transp-like_CBS"/>
</dbReference>
<dbReference type="SMART" id="SM01091">
    <property type="entry name" value="CorC_HlyC"/>
    <property type="match status" value="1"/>
</dbReference>
<comment type="similarity">
    <text evidence="2">Belongs to the UPF0053 family.</text>
</comment>
<dbReference type="PROSITE" id="PS51846">
    <property type="entry name" value="CNNM"/>
    <property type="match status" value="1"/>
</dbReference>
<dbReference type="InterPro" id="IPR002550">
    <property type="entry name" value="CNNM"/>
</dbReference>
<dbReference type="Pfam" id="PF00571">
    <property type="entry name" value="CBS"/>
    <property type="match status" value="2"/>
</dbReference>
<evidence type="ECO:0000313" key="15">
    <source>
        <dbReference type="Proteomes" id="UP000199662"/>
    </source>
</evidence>
<evidence type="ECO:0000256" key="5">
    <source>
        <dbReference type="ARBA" id="ARBA00022737"/>
    </source>
</evidence>
<keyword evidence="8 10" id="KW-0472">Membrane</keyword>
<reference evidence="15" key="1">
    <citation type="submission" date="2016-10" db="EMBL/GenBank/DDBJ databases">
        <authorList>
            <person name="Varghese N."/>
            <person name="Submissions S."/>
        </authorList>
    </citation>
    <scope>NUCLEOTIDE SEQUENCE [LARGE SCALE GENOMIC DNA]</scope>
    <source>
        <strain evidence="15">DSM 2179</strain>
    </source>
</reference>
<dbReference type="InterPro" id="IPR036318">
    <property type="entry name" value="FAD-bd_PCMH-like_sf"/>
</dbReference>